<dbReference type="Proteomes" id="UP000218765">
    <property type="component" value="Chromosome"/>
</dbReference>
<dbReference type="Pfam" id="PF10364">
    <property type="entry name" value="NKWYS"/>
    <property type="match status" value="1"/>
</dbReference>
<organism evidence="1 2">
    <name type="scientific">Thiohalobacter thiocyanaticus</name>
    <dbReference type="NCBI Taxonomy" id="585455"/>
    <lineage>
        <taxon>Bacteria</taxon>
        <taxon>Pseudomonadati</taxon>
        <taxon>Pseudomonadota</taxon>
        <taxon>Gammaproteobacteria</taxon>
        <taxon>Thiohalobacterales</taxon>
        <taxon>Thiohalobacteraceae</taxon>
        <taxon>Thiohalobacter</taxon>
    </lineage>
</organism>
<evidence type="ECO:0000313" key="1">
    <source>
        <dbReference type="EMBL" id="BAZ94690.1"/>
    </source>
</evidence>
<keyword evidence="2" id="KW-1185">Reference proteome</keyword>
<dbReference type="AlphaFoldDB" id="A0A1Z4VSS1"/>
<dbReference type="InterPro" id="IPR018831">
    <property type="entry name" value="Uncharacterised_NKWYS"/>
</dbReference>
<gene>
    <name evidence="1" type="ORF">FOKN1_2316</name>
</gene>
<proteinExistence type="predicted"/>
<name>A0A1Z4VSS1_9GAMM</name>
<dbReference type="KEGG" id="ttc:FOKN1_2316"/>
<sequence>MLRSLLYSLRSEVNTRRLLSGLRRELATDTPLLLVHQMGRVGSMTLVNTLRAMQLPWPIYHTHYLNPDNLARNIERRQKVQWFVWQRHLRVARLLSAAITHRLDARQWYIVSTIREPVGRNLSNFILDIERFHIPGFFRRYERGEIGVDQALEVFFRDFNHDAHTDWIRDELNANFGLDVYREPFDPAQGYQILHRDNVHVLIFQLERFDEVFKAGLEAFFGRPAPARPVHTHISSDDARAGTAYREMLSRIRLPQDYIERLYDSEYMRHFYTPEQIRAFRDKWRRSGP</sequence>
<dbReference type="EMBL" id="AP018052">
    <property type="protein sequence ID" value="BAZ94690.1"/>
    <property type="molecule type" value="Genomic_DNA"/>
</dbReference>
<accession>A0A1Z4VSS1</accession>
<protein>
    <submittedName>
        <fullName evidence="1">Histone deacetylase complex</fullName>
    </submittedName>
</protein>
<dbReference type="OrthoDB" id="286125at2"/>
<dbReference type="RefSeq" id="WP_096366758.1">
    <property type="nucleotide sequence ID" value="NZ_AP018052.1"/>
</dbReference>
<reference evidence="1 2" key="1">
    <citation type="submission" date="2017-05" db="EMBL/GenBank/DDBJ databases">
        <title>Thiocyanate degradation by Thiohalobacter thiocyanaticus FOKN1.</title>
        <authorList>
            <person name="Oshiki M."/>
            <person name="Fukushima T."/>
            <person name="Kawano S."/>
            <person name="Nakagawa J."/>
        </authorList>
    </citation>
    <scope>NUCLEOTIDE SEQUENCE [LARGE SCALE GENOMIC DNA]</scope>
    <source>
        <strain evidence="1 2">FOKN1</strain>
    </source>
</reference>
<evidence type="ECO:0000313" key="2">
    <source>
        <dbReference type="Proteomes" id="UP000218765"/>
    </source>
</evidence>